<dbReference type="InterPro" id="IPR009061">
    <property type="entry name" value="DNA-bd_dom_put_sf"/>
</dbReference>
<keyword evidence="2" id="KW-0238">DNA-binding</keyword>
<dbReference type="SUPFAM" id="SSF46955">
    <property type="entry name" value="Putative DNA-binding domain"/>
    <property type="match status" value="1"/>
</dbReference>
<feature type="domain" description="Helix-turn-helix" evidence="1">
    <location>
        <begin position="7"/>
        <end position="56"/>
    </location>
</feature>
<dbReference type="GeneID" id="82527311"/>
<dbReference type="NCBIfam" id="TIGR01764">
    <property type="entry name" value="excise"/>
    <property type="match status" value="1"/>
</dbReference>
<evidence type="ECO:0000259" key="1">
    <source>
        <dbReference type="Pfam" id="PF12728"/>
    </source>
</evidence>
<dbReference type="STRING" id="1796646.A4V02_03755"/>
<gene>
    <name evidence="2" type="ORF">A4V02_03755</name>
</gene>
<sequence>MQTKRKLLNSQEAAEYLGLSLSYFRKMMMRRVIPMYKPSGKLCFFDPDDLDAYLTSIRISSQSEIDSEAERYLANNRKSH</sequence>
<evidence type="ECO:0000313" key="3">
    <source>
        <dbReference type="Proteomes" id="UP000186351"/>
    </source>
</evidence>
<evidence type="ECO:0000313" key="2">
    <source>
        <dbReference type="EMBL" id="ANU64741.1"/>
    </source>
</evidence>
<dbReference type="InterPro" id="IPR010093">
    <property type="entry name" value="SinI_DNA-bd"/>
</dbReference>
<accession>A0A1Z2XDU3</accession>
<reference evidence="3" key="1">
    <citation type="submission" date="2016-04" db="EMBL/GenBank/DDBJ databases">
        <title>Complete Genome Sequences of Twelve Strains of a Stable Defined Moderately Diverse Mouse Microbiota 2 (sDMDMm2).</title>
        <authorList>
            <person name="Uchimura Y."/>
            <person name="Wyss M."/>
            <person name="Brugiroux S."/>
            <person name="Limenitakis J.P."/>
            <person name="Stecher B."/>
            <person name="McCoy K.D."/>
            <person name="Macpherson A.J."/>
        </authorList>
    </citation>
    <scope>NUCLEOTIDE SEQUENCE [LARGE SCALE GENOMIC DNA]</scope>
    <source>
        <strain evidence="3">YL27</strain>
    </source>
</reference>
<proteinExistence type="predicted"/>
<organism evidence="2 3">
    <name type="scientific">Muribaculum intestinale</name>
    <dbReference type="NCBI Taxonomy" id="1796646"/>
    <lineage>
        <taxon>Bacteria</taxon>
        <taxon>Pseudomonadati</taxon>
        <taxon>Bacteroidota</taxon>
        <taxon>Bacteroidia</taxon>
        <taxon>Bacteroidales</taxon>
        <taxon>Muribaculaceae</taxon>
        <taxon>Muribaculum</taxon>
    </lineage>
</organism>
<keyword evidence="3" id="KW-1185">Reference proteome</keyword>
<dbReference type="InterPro" id="IPR041657">
    <property type="entry name" value="HTH_17"/>
</dbReference>
<dbReference type="Pfam" id="PF12728">
    <property type="entry name" value="HTH_17"/>
    <property type="match status" value="1"/>
</dbReference>
<accession>A0A1B1SD31</accession>
<dbReference type="KEGG" id="pary:A4V02_03755"/>
<dbReference type="AlphaFoldDB" id="A0A1B1SD31"/>
<dbReference type="GO" id="GO:0003677">
    <property type="term" value="F:DNA binding"/>
    <property type="evidence" value="ECO:0007669"/>
    <property type="project" value="UniProtKB-KW"/>
</dbReference>
<dbReference type="RefSeq" id="WP_068962014.1">
    <property type="nucleotide sequence ID" value="NZ_CARAAQ010000097.1"/>
</dbReference>
<name>A0A1B1SD31_9BACT</name>
<dbReference type="EMBL" id="CP015402">
    <property type="protein sequence ID" value="ANU64741.1"/>
    <property type="molecule type" value="Genomic_DNA"/>
</dbReference>
<dbReference type="Proteomes" id="UP000186351">
    <property type="component" value="Chromosome"/>
</dbReference>
<dbReference type="OrthoDB" id="597977at2"/>
<protein>
    <submittedName>
        <fullName evidence="2">DNA-binding protein</fullName>
    </submittedName>
</protein>